<proteinExistence type="predicted"/>
<dbReference type="EMBL" id="KK121407">
    <property type="protein sequence ID" value="KFM80413.1"/>
    <property type="molecule type" value="Genomic_DNA"/>
</dbReference>
<accession>A0A087USS4</accession>
<protein>
    <submittedName>
        <fullName evidence="1">Uncharacterized protein</fullName>
    </submittedName>
</protein>
<sequence>MVILSDTSKVLSQIHAFDAFTAWDDCVPVERLWLDILRNLQSGIISHSSISLTASDVDILAKTLLTEEFYLKSFNNIHTSISKLTVGGIDTVMFSCGHHHTLPAFQTNIQTLFKDSMNMLSYSLPLTSKLLLSEYHASVFSAACPKCVQTEINNIL</sequence>
<organism evidence="1 2">
    <name type="scientific">Stegodyphus mimosarum</name>
    <name type="common">African social velvet spider</name>
    <dbReference type="NCBI Taxonomy" id="407821"/>
    <lineage>
        <taxon>Eukaryota</taxon>
        <taxon>Metazoa</taxon>
        <taxon>Ecdysozoa</taxon>
        <taxon>Arthropoda</taxon>
        <taxon>Chelicerata</taxon>
        <taxon>Arachnida</taxon>
        <taxon>Araneae</taxon>
        <taxon>Araneomorphae</taxon>
        <taxon>Entelegynae</taxon>
        <taxon>Eresoidea</taxon>
        <taxon>Eresidae</taxon>
        <taxon>Stegodyphus</taxon>
    </lineage>
</organism>
<dbReference type="AlphaFoldDB" id="A0A087USS4"/>
<dbReference type="OrthoDB" id="10668969at2759"/>
<gene>
    <name evidence="1" type="ORF">X975_11122</name>
</gene>
<feature type="non-terminal residue" evidence="1">
    <location>
        <position position="156"/>
    </location>
</feature>
<evidence type="ECO:0000313" key="2">
    <source>
        <dbReference type="Proteomes" id="UP000054359"/>
    </source>
</evidence>
<evidence type="ECO:0000313" key="1">
    <source>
        <dbReference type="EMBL" id="KFM80413.1"/>
    </source>
</evidence>
<dbReference type="Proteomes" id="UP000054359">
    <property type="component" value="Unassembled WGS sequence"/>
</dbReference>
<keyword evidence="2" id="KW-1185">Reference proteome</keyword>
<name>A0A087USS4_STEMI</name>
<reference evidence="1 2" key="1">
    <citation type="submission" date="2013-11" db="EMBL/GenBank/DDBJ databases">
        <title>Genome sequencing of Stegodyphus mimosarum.</title>
        <authorList>
            <person name="Bechsgaard J."/>
        </authorList>
    </citation>
    <scope>NUCLEOTIDE SEQUENCE [LARGE SCALE GENOMIC DNA]</scope>
</reference>